<dbReference type="InterPro" id="IPR003594">
    <property type="entry name" value="HATPase_dom"/>
</dbReference>
<dbReference type="Pfam" id="PF12860">
    <property type="entry name" value="PAS_7"/>
    <property type="match status" value="2"/>
</dbReference>
<evidence type="ECO:0000256" key="1">
    <source>
        <dbReference type="ARBA" id="ARBA00000085"/>
    </source>
</evidence>
<dbReference type="SUPFAM" id="SSF55785">
    <property type="entry name" value="PYP-like sensor domain (PAS domain)"/>
    <property type="match status" value="1"/>
</dbReference>
<keyword evidence="11" id="KW-1185">Reference proteome</keyword>
<evidence type="ECO:0000256" key="4">
    <source>
        <dbReference type="ARBA" id="ARBA00022679"/>
    </source>
</evidence>
<evidence type="ECO:0000313" key="10">
    <source>
        <dbReference type="EMBL" id="SEQ81634.1"/>
    </source>
</evidence>
<dbReference type="Gene3D" id="3.40.50.2300">
    <property type="match status" value="1"/>
</dbReference>
<dbReference type="InterPro" id="IPR004358">
    <property type="entry name" value="Sig_transdc_His_kin-like_C"/>
</dbReference>
<dbReference type="OrthoDB" id="9764438at2"/>
<sequence length="743" mass="82303">MTHALIDPHDTLERQNEKLLRISAALMRRVEQGSDASGAAFTQFQRAVMLEEEVRARTRDLARALDLLNLSNAQLAEANRETESARANLTNAIETVQEGFALFNADEQLVMCNSRFGMHMPDIRDHLVPGLSFRDYIELVSHSQFLSLSDAERPQDWAARRMTRHKDNHVIFNVRMIWNRWVQVSEHRTPDRGTVILQTDVTDIIRLQRQERDRMLDDQAKLIRATLEHLDQGVCIFDSHARLVGWNQRASELLSISLSRFRMGIGFLMLFERFRHEMRAPSHLSAQEIEDWVTTEGDRPPLSFEVSHSNSKTLTVFAQEMPDKGFVFSFTDVTRERAAVRAVYDANQKLEQRVIERTLELEDALAEAERANASKSRFVAAASHDLLQPLSAAKLYVESVASDHPDSQTRAVLTRANNALSSVESILGALLDISKLDSGRADVTIGTVSLHRVMTQLADELAPLARQKGLDLRVVPSQALVASDATYLRRILQNLMANAVRYTETGRVLVGARRTKTSIRIEVHDTGPGIAEDQQDLIFREFHRVGLTASASEGLGLGLAIVERACALLNHPLHLTSRPGQGTLFSVELPLAKRAPAPPAPPPLPSQGTPHPSLRNLIVLLIENDDALRDALTVAMEQWDVAVLACASGADARDLLAEADVAPNVIVADYQLDHGELGSDVIRALRRAIGPVPACLATANRSAVVARAGQDAGLDLLYKPIAPDDLRRFLLRVAAAIPAIRTP</sequence>
<dbReference type="InterPro" id="IPR000014">
    <property type="entry name" value="PAS"/>
</dbReference>
<name>A0A1H9J433_9RHOB</name>
<dbReference type="PANTHER" id="PTHR43047:SF9">
    <property type="entry name" value="HISTIDINE KINASE"/>
    <property type="match status" value="1"/>
</dbReference>
<dbReference type="SMART" id="SM00387">
    <property type="entry name" value="HATPase_c"/>
    <property type="match status" value="1"/>
</dbReference>
<dbReference type="RefSeq" id="WP_090270746.1">
    <property type="nucleotide sequence ID" value="NZ_FOEP01000014.1"/>
</dbReference>
<proteinExistence type="predicted"/>
<dbReference type="SUPFAM" id="SSF55874">
    <property type="entry name" value="ATPase domain of HSP90 chaperone/DNA topoisomerase II/histidine kinase"/>
    <property type="match status" value="1"/>
</dbReference>
<evidence type="ECO:0000256" key="3">
    <source>
        <dbReference type="ARBA" id="ARBA00022553"/>
    </source>
</evidence>
<dbReference type="SMART" id="SM00091">
    <property type="entry name" value="PAS"/>
    <property type="match status" value="2"/>
</dbReference>
<dbReference type="STRING" id="657014.SAMN04488092_1145"/>
<accession>A0A1H9J433</accession>
<protein>
    <recommendedName>
        <fullName evidence="2">histidine kinase</fullName>
        <ecNumber evidence="2">2.7.13.3</ecNumber>
    </recommendedName>
</protein>
<dbReference type="Gene3D" id="1.10.287.130">
    <property type="match status" value="1"/>
</dbReference>
<evidence type="ECO:0000313" key="11">
    <source>
        <dbReference type="Proteomes" id="UP000198634"/>
    </source>
</evidence>
<comment type="catalytic activity">
    <reaction evidence="1">
        <text>ATP + protein L-histidine = ADP + protein N-phospho-L-histidine.</text>
        <dbReference type="EC" id="2.7.13.3"/>
    </reaction>
</comment>
<feature type="coiled-coil region" evidence="7">
    <location>
        <begin position="61"/>
        <end position="95"/>
    </location>
</feature>
<dbReference type="Pfam" id="PF00512">
    <property type="entry name" value="HisKA"/>
    <property type="match status" value="1"/>
</dbReference>
<evidence type="ECO:0000256" key="7">
    <source>
        <dbReference type="SAM" id="Coils"/>
    </source>
</evidence>
<dbReference type="EC" id="2.7.13.3" evidence="2"/>
<dbReference type="InterPro" id="IPR005467">
    <property type="entry name" value="His_kinase_dom"/>
</dbReference>
<dbReference type="InterPro" id="IPR036097">
    <property type="entry name" value="HisK_dim/P_sf"/>
</dbReference>
<dbReference type="Pfam" id="PF00072">
    <property type="entry name" value="Response_reg"/>
    <property type="match status" value="1"/>
</dbReference>
<dbReference type="InterPro" id="IPR036890">
    <property type="entry name" value="HATPase_C_sf"/>
</dbReference>
<dbReference type="FunFam" id="3.30.565.10:FF:000049">
    <property type="entry name" value="Two-component sensor histidine kinase"/>
    <property type="match status" value="1"/>
</dbReference>
<feature type="domain" description="Response regulatory" evidence="9">
    <location>
        <begin position="618"/>
        <end position="734"/>
    </location>
</feature>
<dbReference type="PRINTS" id="PR00344">
    <property type="entry name" value="BCTRLSENSOR"/>
</dbReference>
<dbReference type="InterPro" id="IPR011006">
    <property type="entry name" value="CheY-like_superfamily"/>
</dbReference>
<dbReference type="PANTHER" id="PTHR43047">
    <property type="entry name" value="TWO-COMPONENT HISTIDINE PROTEIN KINASE"/>
    <property type="match status" value="1"/>
</dbReference>
<dbReference type="InterPro" id="IPR035965">
    <property type="entry name" value="PAS-like_dom_sf"/>
</dbReference>
<keyword evidence="7" id="KW-0175">Coiled coil</keyword>
<dbReference type="GO" id="GO:0000155">
    <property type="term" value="F:phosphorelay sensor kinase activity"/>
    <property type="evidence" value="ECO:0007669"/>
    <property type="project" value="InterPro"/>
</dbReference>
<dbReference type="PROSITE" id="PS50109">
    <property type="entry name" value="HIS_KIN"/>
    <property type="match status" value="1"/>
</dbReference>
<keyword evidence="3 6" id="KW-0597">Phosphoprotein</keyword>
<dbReference type="Gene3D" id="3.30.565.10">
    <property type="entry name" value="Histidine kinase-like ATPase, C-terminal domain"/>
    <property type="match status" value="1"/>
</dbReference>
<dbReference type="SMART" id="SM00448">
    <property type="entry name" value="REC"/>
    <property type="match status" value="1"/>
</dbReference>
<dbReference type="SMART" id="SM00388">
    <property type="entry name" value="HisKA"/>
    <property type="match status" value="1"/>
</dbReference>
<dbReference type="InterPro" id="IPR001789">
    <property type="entry name" value="Sig_transdc_resp-reg_receiver"/>
</dbReference>
<dbReference type="InterPro" id="IPR003661">
    <property type="entry name" value="HisK_dim/P_dom"/>
</dbReference>
<evidence type="ECO:0000259" key="9">
    <source>
        <dbReference type="PROSITE" id="PS50110"/>
    </source>
</evidence>
<feature type="modified residue" description="4-aspartylphosphate" evidence="6">
    <location>
        <position position="669"/>
    </location>
</feature>
<keyword evidence="4" id="KW-0808">Transferase</keyword>
<dbReference type="SUPFAM" id="SSF52172">
    <property type="entry name" value="CheY-like"/>
    <property type="match status" value="1"/>
</dbReference>
<dbReference type="AlphaFoldDB" id="A0A1H9J433"/>
<dbReference type="Gene3D" id="3.30.450.20">
    <property type="entry name" value="PAS domain"/>
    <property type="match status" value="1"/>
</dbReference>
<dbReference type="Proteomes" id="UP000198634">
    <property type="component" value="Unassembled WGS sequence"/>
</dbReference>
<dbReference type="Pfam" id="PF02518">
    <property type="entry name" value="HATPase_c"/>
    <property type="match status" value="1"/>
</dbReference>
<reference evidence="10 11" key="1">
    <citation type="submission" date="2016-10" db="EMBL/GenBank/DDBJ databases">
        <authorList>
            <person name="de Groot N.N."/>
        </authorList>
    </citation>
    <scope>NUCLEOTIDE SEQUENCE [LARGE SCALE GENOMIC DNA]</scope>
    <source>
        <strain evidence="10 11">DSM 22007</strain>
    </source>
</reference>
<gene>
    <name evidence="10" type="ORF">SAMN04488092_1145</name>
</gene>
<evidence type="ECO:0000256" key="5">
    <source>
        <dbReference type="ARBA" id="ARBA00022777"/>
    </source>
</evidence>
<feature type="domain" description="Histidine kinase" evidence="8">
    <location>
        <begin position="381"/>
        <end position="593"/>
    </location>
</feature>
<dbReference type="PROSITE" id="PS50110">
    <property type="entry name" value="RESPONSE_REGULATORY"/>
    <property type="match status" value="1"/>
</dbReference>
<evidence type="ECO:0000259" key="8">
    <source>
        <dbReference type="PROSITE" id="PS50109"/>
    </source>
</evidence>
<dbReference type="GO" id="GO:0009927">
    <property type="term" value="F:histidine phosphotransfer kinase activity"/>
    <property type="evidence" value="ECO:0007669"/>
    <property type="project" value="TreeGrafter"/>
</dbReference>
<dbReference type="GO" id="GO:0005886">
    <property type="term" value="C:plasma membrane"/>
    <property type="evidence" value="ECO:0007669"/>
    <property type="project" value="TreeGrafter"/>
</dbReference>
<organism evidence="10 11">
    <name type="scientific">Thalassovita taeanensis</name>
    <dbReference type="NCBI Taxonomy" id="657014"/>
    <lineage>
        <taxon>Bacteria</taxon>
        <taxon>Pseudomonadati</taxon>
        <taxon>Pseudomonadota</taxon>
        <taxon>Alphaproteobacteria</taxon>
        <taxon>Rhodobacterales</taxon>
        <taxon>Roseobacteraceae</taxon>
        <taxon>Thalassovita</taxon>
    </lineage>
</organism>
<keyword evidence="5" id="KW-0418">Kinase</keyword>
<dbReference type="EMBL" id="FOEP01000014">
    <property type="protein sequence ID" value="SEQ81634.1"/>
    <property type="molecule type" value="Genomic_DNA"/>
</dbReference>
<dbReference type="CDD" id="cd00082">
    <property type="entry name" value="HisKA"/>
    <property type="match status" value="1"/>
</dbReference>
<dbReference type="SUPFAM" id="SSF47384">
    <property type="entry name" value="Homodimeric domain of signal transducing histidine kinase"/>
    <property type="match status" value="1"/>
</dbReference>
<evidence type="ECO:0000256" key="2">
    <source>
        <dbReference type="ARBA" id="ARBA00012438"/>
    </source>
</evidence>
<evidence type="ECO:0000256" key="6">
    <source>
        <dbReference type="PROSITE-ProRule" id="PRU00169"/>
    </source>
</evidence>